<feature type="domain" description="Heterokaryon incompatibility" evidence="1">
    <location>
        <begin position="56"/>
        <end position="223"/>
    </location>
</feature>
<dbReference type="InterPro" id="IPR010730">
    <property type="entry name" value="HET"/>
</dbReference>
<dbReference type="PANTHER" id="PTHR24148">
    <property type="entry name" value="ANKYRIN REPEAT DOMAIN-CONTAINING PROTEIN 39 HOMOLOG-RELATED"/>
    <property type="match status" value="1"/>
</dbReference>
<evidence type="ECO:0000313" key="3">
    <source>
        <dbReference type="Proteomes" id="UP001203852"/>
    </source>
</evidence>
<name>A0AAN6E138_9EURO</name>
<proteinExistence type="predicted"/>
<gene>
    <name evidence="2" type="ORF">EDD36DRAFT_462826</name>
</gene>
<sequence>MQHTKAGSCESLLPSSIYDSLEKDRTIRLLTLTSGSGDAAHACTLETVLLDDCPPYDALSYVWGNATEREPLLCSSKLCSGSRLMITQNLYSVLLQFSHDGRTDHLWVDAVCINQEDLGERSQQVSFMGDIYARARCTLVWLGPPSDYDYQACEVAEWLVNAARPFSEVEETSACLLLNLSAIGVGLVESGSLEKYDTDKTKLIQLGQLLTRPWFQRVWIIQEVAKAKEVKMLHGNRSISFRTFFMAIQILVDSGLGVFCGIDTDMHAAHRSAFDNVAWLAIIQQRIAMKRKDALFRLINVARSFESTDPRDKSYGLLGMASSSDTLKMEPNYSQAPYELFRDVAITDVIHHRQLRMLSSASYRDSCRSSYDLPS</sequence>
<dbReference type="InterPro" id="IPR052895">
    <property type="entry name" value="HetReg/Transcr_Mod"/>
</dbReference>
<evidence type="ECO:0000313" key="2">
    <source>
        <dbReference type="EMBL" id="KAI1615312.1"/>
    </source>
</evidence>
<dbReference type="Proteomes" id="UP001203852">
    <property type="component" value="Unassembled WGS sequence"/>
</dbReference>
<dbReference type="AlphaFoldDB" id="A0AAN6E138"/>
<dbReference type="EMBL" id="MU404352">
    <property type="protein sequence ID" value="KAI1615312.1"/>
    <property type="molecule type" value="Genomic_DNA"/>
</dbReference>
<accession>A0AAN6E138</accession>
<organism evidence="2 3">
    <name type="scientific">Exophiala viscosa</name>
    <dbReference type="NCBI Taxonomy" id="2486360"/>
    <lineage>
        <taxon>Eukaryota</taxon>
        <taxon>Fungi</taxon>
        <taxon>Dikarya</taxon>
        <taxon>Ascomycota</taxon>
        <taxon>Pezizomycotina</taxon>
        <taxon>Eurotiomycetes</taxon>
        <taxon>Chaetothyriomycetidae</taxon>
        <taxon>Chaetothyriales</taxon>
        <taxon>Herpotrichiellaceae</taxon>
        <taxon>Exophiala</taxon>
    </lineage>
</organism>
<protein>
    <submittedName>
        <fullName evidence="2">Heterokaryon incompatibility protein-domain-containing protein</fullName>
    </submittedName>
</protein>
<evidence type="ECO:0000259" key="1">
    <source>
        <dbReference type="Pfam" id="PF06985"/>
    </source>
</evidence>
<reference evidence="2" key="1">
    <citation type="journal article" date="2022" name="bioRxiv">
        <title>Deciphering the potential niche of two novel black yeast fungi from a biological soil crust based on their genomes, phenotypes, and melanin regulation.</title>
        <authorList>
            <consortium name="DOE Joint Genome Institute"/>
            <person name="Carr E.C."/>
            <person name="Barton Q."/>
            <person name="Grambo S."/>
            <person name="Sullivan M."/>
            <person name="Renfro C.M."/>
            <person name="Kuo A."/>
            <person name="Pangilinan J."/>
            <person name="Lipzen A."/>
            <person name="Keymanesh K."/>
            <person name="Savage E."/>
            <person name="Barry K."/>
            <person name="Grigoriev I.V."/>
            <person name="Riekhof W.R."/>
            <person name="Harris S.S."/>
        </authorList>
    </citation>
    <scope>NUCLEOTIDE SEQUENCE</scope>
    <source>
        <strain evidence="2">JF 03-4F</strain>
    </source>
</reference>
<dbReference type="Pfam" id="PF06985">
    <property type="entry name" value="HET"/>
    <property type="match status" value="1"/>
</dbReference>
<keyword evidence="3" id="KW-1185">Reference proteome</keyword>
<dbReference type="PANTHER" id="PTHR24148:SF73">
    <property type="entry name" value="HET DOMAIN PROTEIN (AFU_ORTHOLOGUE AFUA_8G01020)"/>
    <property type="match status" value="1"/>
</dbReference>
<comment type="caution">
    <text evidence="2">The sequence shown here is derived from an EMBL/GenBank/DDBJ whole genome shotgun (WGS) entry which is preliminary data.</text>
</comment>